<evidence type="ECO:0000256" key="1">
    <source>
        <dbReference type="SAM" id="MobiDB-lite"/>
    </source>
</evidence>
<reference evidence="2 3" key="2">
    <citation type="submission" date="2018-11" db="EMBL/GenBank/DDBJ databases">
        <authorList>
            <consortium name="Pathogen Informatics"/>
        </authorList>
    </citation>
    <scope>NUCLEOTIDE SEQUENCE [LARGE SCALE GENOMIC DNA]</scope>
</reference>
<reference evidence="4" key="1">
    <citation type="submission" date="2017-02" db="UniProtKB">
        <authorList>
            <consortium name="WormBaseParasite"/>
        </authorList>
    </citation>
    <scope>IDENTIFICATION</scope>
</reference>
<dbReference type="AlphaFoldDB" id="A0A0R3TWD9"/>
<sequence>MDLAFSDSEPITTFAERPLGPVHHTETGHVRSSLRTSVPPSAKSNRRPPSPSSTNPSLTKVLNGEQPPSPRDTRRY</sequence>
<gene>
    <name evidence="2" type="ORF">HNAJ_LOCUS12158</name>
</gene>
<accession>A0A0R3TWD9</accession>
<organism evidence="4">
    <name type="scientific">Rodentolepis nana</name>
    <name type="common">Dwarf tapeworm</name>
    <name type="synonym">Hymenolepis nana</name>
    <dbReference type="NCBI Taxonomy" id="102285"/>
    <lineage>
        <taxon>Eukaryota</taxon>
        <taxon>Metazoa</taxon>
        <taxon>Spiralia</taxon>
        <taxon>Lophotrochozoa</taxon>
        <taxon>Platyhelminthes</taxon>
        <taxon>Cestoda</taxon>
        <taxon>Eucestoda</taxon>
        <taxon>Cyclophyllidea</taxon>
        <taxon>Hymenolepididae</taxon>
        <taxon>Rodentolepis</taxon>
    </lineage>
</organism>
<evidence type="ECO:0000313" key="4">
    <source>
        <dbReference type="WBParaSite" id="HNAJ_0001216901-mRNA-1"/>
    </source>
</evidence>
<dbReference type="WBParaSite" id="HNAJ_0001216901-mRNA-1">
    <property type="protein sequence ID" value="HNAJ_0001216901-mRNA-1"/>
    <property type="gene ID" value="HNAJ_0001216901"/>
</dbReference>
<evidence type="ECO:0000313" key="2">
    <source>
        <dbReference type="EMBL" id="VDO12335.1"/>
    </source>
</evidence>
<name>A0A0R3TWD9_RODNA</name>
<proteinExistence type="predicted"/>
<feature type="region of interest" description="Disordered" evidence="1">
    <location>
        <begin position="1"/>
        <end position="76"/>
    </location>
</feature>
<dbReference type="EMBL" id="UZAE01014072">
    <property type="protein sequence ID" value="VDO12335.1"/>
    <property type="molecule type" value="Genomic_DNA"/>
</dbReference>
<keyword evidence="3" id="KW-1185">Reference proteome</keyword>
<protein>
    <submittedName>
        <fullName evidence="2 4">Uncharacterized protein</fullName>
    </submittedName>
</protein>
<dbReference type="Proteomes" id="UP000278807">
    <property type="component" value="Unassembled WGS sequence"/>
</dbReference>
<evidence type="ECO:0000313" key="3">
    <source>
        <dbReference type="Proteomes" id="UP000278807"/>
    </source>
</evidence>